<dbReference type="Proteomes" id="UP000765802">
    <property type="component" value="Unassembled WGS sequence"/>
</dbReference>
<keyword evidence="2" id="KW-1185">Reference proteome</keyword>
<dbReference type="EMBL" id="MBUA01000012">
    <property type="protein sequence ID" value="MBC6491539.1"/>
    <property type="molecule type" value="Genomic_DNA"/>
</dbReference>
<name>A0ABR7M935_9BACT</name>
<gene>
    <name evidence="1" type="ORF">BC349_10875</name>
</gene>
<organism evidence="1 2">
    <name type="scientific">Flavihumibacter stibioxidans</name>
    <dbReference type="NCBI Taxonomy" id="1834163"/>
    <lineage>
        <taxon>Bacteria</taxon>
        <taxon>Pseudomonadati</taxon>
        <taxon>Bacteroidota</taxon>
        <taxon>Chitinophagia</taxon>
        <taxon>Chitinophagales</taxon>
        <taxon>Chitinophagaceae</taxon>
        <taxon>Flavihumibacter</taxon>
    </lineage>
</organism>
<sequence>MNVQFITGKTKTLYIEKKTFNIIREDEKKAGSAEVSTVYFSDFKKFGDLLFYSKMTLGSHSDAQVATIKKLVINDLITEGDFTK</sequence>
<protein>
    <submittedName>
        <fullName evidence="1">Uncharacterized protein</fullName>
    </submittedName>
</protein>
<evidence type="ECO:0000313" key="1">
    <source>
        <dbReference type="EMBL" id="MBC6491539.1"/>
    </source>
</evidence>
<comment type="caution">
    <text evidence="1">The sequence shown here is derived from an EMBL/GenBank/DDBJ whole genome shotgun (WGS) entry which is preliminary data.</text>
</comment>
<proteinExistence type="predicted"/>
<accession>A0ABR7M935</accession>
<evidence type="ECO:0000313" key="2">
    <source>
        <dbReference type="Proteomes" id="UP000765802"/>
    </source>
</evidence>
<reference evidence="1 2" key="1">
    <citation type="submission" date="2016-07" db="EMBL/GenBank/DDBJ databases">
        <title>Genome analysis of Flavihumibacter stibioxidans YS-17.</title>
        <authorList>
            <person name="Shi K."/>
            <person name="Han Y."/>
            <person name="Wang G."/>
        </authorList>
    </citation>
    <scope>NUCLEOTIDE SEQUENCE [LARGE SCALE GENOMIC DNA]</scope>
    <source>
        <strain evidence="1 2">YS-17</strain>
    </source>
</reference>